<protein>
    <submittedName>
        <fullName evidence="1">Uncharacterized protein</fullName>
    </submittedName>
</protein>
<comment type="caution">
    <text evidence="1">The sequence shown here is derived from an EMBL/GenBank/DDBJ whole genome shotgun (WGS) entry which is preliminary data.</text>
</comment>
<reference evidence="1 2" key="1">
    <citation type="journal article" date="2012" name="J. Bacteriol.">
        <title>Draft Genome Sequence of the Soil Bacterium Burkholderia terrae Strain BS001, Which Interacts with Fungal Surface Structures.</title>
        <authorList>
            <person name="Nazir R."/>
            <person name="Hansen M.A."/>
            <person name="Sorensen S."/>
            <person name="van Elsas J.D."/>
        </authorList>
    </citation>
    <scope>NUCLEOTIDE SEQUENCE [LARGE SCALE GENOMIC DNA]</scope>
    <source>
        <strain evidence="1 2">BS001</strain>
    </source>
</reference>
<keyword evidence="2" id="KW-1185">Reference proteome</keyword>
<gene>
    <name evidence="1" type="ORF">WQE_34786</name>
</gene>
<proteinExistence type="predicted"/>
<evidence type="ECO:0000313" key="1">
    <source>
        <dbReference type="EMBL" id="EIM96299.1"/>
    </source>
</evidence>
<name>A0ABN0FCD2_9BURK</name>
<organism evidence="1 2">
    <name type="scientific">Paraburkholderia hospita</name>
    <dbReference type="NCBI Taxonomy" id="169430"/>
    <lineage>
        <taxon>Bacteria</taxon>
        <taxon>Pseudomonadati</taxon>
        <taxon>Pseudomonadota</taxon>
        <taxon>Betaproteobacteria</taxon>
        <taxon>Burkholderiales</taxon>
        <taxon>Burkholderiaceae</taxon>
        <taxon>Paraburkholderia</taxon>
    </lineage>
</organism>
<evidence type="ECO:0000313" key="2">
    <source>
        <dbReference type="Proteomes" id="UP000004980"/>
    </source>
</evidence>
<accession>A0ABN0FCD2</accession>
<dbReference type="Proteomes" id="UP000004980">
    <property type="component" value="Unassembled WGS sequence"/>
</dbReference>
<sequence length="138" mass="15555">MNEIELVKQLAHAVDVGWILALWKAIHGGDPAKKDHVVEENESLDLAAIAVVARLGELYPETHKDPGASLTNLTKLGISVTATLSDDRVFELRGPEDFKRFAETFTAPNRNREQYLRKVCIQHQYIERSCKILYQVGL</sequence>
<dbReference type="EMBL" id="AKAU01000197">
    <property type="protein sequence ID" value="EIM96299.1"/>
    <property type="molecule type" value="Genomic_DNA"/>
</dbReference>
<dbReference type="RefSeq" id="WP_007589342.1">
    <property type="nucleotide sequence ID" value="NZ_AKAU01000197.1"/>
</dbReference>